<organism evidence="6 7">
    <name type="scientific">Seiridium cardinale</name>
    <dbReference type="NCBI Taxonomy" id="138064"/>
    <lineage>
        <taxon>Eukaryota</taxon>
        <taxon>Fungi</taxon>
        <taxon>Dikarya</taxon>
        <taxon>Ascomycota</taxon>
        <taxon>Pezizomycotina</taxon>
        <taxon>Sordariomycetes</taxon>
        <taxon>Xylariomycetidae</taxon>
        <taxon>Amphisphaeriales</taxon>
        <taxon>Sporocadaceae</taxon>
        <taxon>Seiridium</taxon>
    </lineage>
</organism>
<gene>
    <name evidence="6" type="ORF">SCAR479_00431</name>
</gene>
<evidence type="ECO:0000313" key="7">
    <source>
        <dbReference type="Proteomes" id="UP001465668"/>
    </source>
</evidence>
<dbReference type="PANTHER" id="PTHR24198:SF194">
    <property type="entry name" value="INVERSIN-A"/>
    <property type="match status" value="1"/>
</dbReference>
<protein>
    <submittedName>
        <fullName evidence="6">Ankyrin</fullName>
    </submittedName>
</protein>
<reference evidence="6 7" key="1">
    <citation type="submission" date="2024-02" db="EMBL/GenBank/DDBJ databases">
        <title>First draft genome assembly of two strains of Seiridium cardinale.</title>
        <authorList>
            <person name="Emiliani G."/>
            <person name="Scali E."/>
        </authorList>
    </citation>
    <scope>NUCLEOTIDE SEQUENCE [LARGE SCALE GENOMIC DNA]</scope>
    <source>
        <strain evidence="6 7">BM-138-000479</strain>
    </source>
</reference>
<feature type="repeat" description="ANK" evidence="3">
    <location>
        <begin position="1197"/>
        <end position="1229"/>
    </location>
</feature>
<dbReference type="Proteomes" id="UP001465668">
    <property type="component" value="Unassembled WGS sequence"/>
</dbReference>
<dbReference type="PROSITE" id="PS50297">
    <property type="entry name" value="ANK_REP_REGION"/>
    <property type="match status" value="3"/>
</dbReference>
<keyword evidence="1" id="KW-0677">Repeat</keyword>
<evidence type="ECO:0000256" key="3">
    <source>
        <dbReference type="PROSITE-ProRule" id="PRU00023"/>
    </source>
</evidence>
<feature type="region of interest" description="Disordered" evidence="4">
    <location>
        <begin position="300"/>
        <end position="327"/>
    </location>
</feature>
<dbReference type="Pfam" id="PF12796">
    <property type="entry name" value="Ank_2"/>
    <property type="match status" value="1"/>
</dbReference>
<dbReference type="InterPro" id="IPR002110">
    <property type="entry name" value="Ankyrin_rpt"/>
</dbReference>
<accession>A0ABR2Y9U8</accession>
<name>A0ABR2Y9U8_9PEZI</name>
<feature type="domain" description="Clr5" evidence="5">
    <location>
        <begin position="11"/>
        <end position="60"/>
    </location>
</feature>
<evidence type="ECO:0000313" key="6">
    <source>
        <dbReference type="EMBL" id="KAK9783872.1"/>
    </source>
</evidence>
<dbReference type="InterPro" id="IPR025676">
    <property type="entry name" value="Clr5_dom"/>
</dbReference>
<sequence length="1317" mass="145803">MSSFTLPVSESLWADNRDTIMQLLSSKTKVEVVQILNEQHGFNVTLSQLEAKLVSWQYRKNLSRDEWRVILGEIDEIDPSGTRSKVTICGKPIASSRVTRARKHCKSLDDRAKRHSLRLDLSQVQIHLQAENGQWHIHKQFSRRTVSNHANEQLPFIIPLGDTPVAASVDTEHVGAQQSSTYHDDVYIEQNEEQYPFGIDALVMDYNSSTEAAVNSSFDLSLGMPDVGNDFTTDSRQASNLVVQNSGSLYLREPIHSLDPRMLFGTPSQEAETSGSSMEHLSDTMQLPFQDCLAQASRLHRPGGTREPLASTQQGHPSSRHNASSKLGNLGFQRFETDLDIRGVHVRLPWLITALSRPIQAHQIRPSSSFTFDITHHSPEFSVCQEISFNALQLYSTSLLQKRLRISAGPSYVEKTSSLISEDDAFYTNFNRILLSALANGCAGLQNIPIEQVLRHLVRYRHTTSLLLQFLQQSQSYVARALAENLFRASIEACNVTALKAILEIPSMDVSRITYVVNNRTCAPIGRAAYLGSIEIVRALRRAAENGTKLRDTGGDGPLLYLLRRLAEMEDDQEVHQCPKEVVDIIHELLRAGYRSTKNVLSHPFIRIMESASGQYQSGFAANAHIRANVAYILGKAYIQHSHSEFVSEMSLDEVAIVLDDDRASELIKVTVQVCHQEHDHDCLAMQPNRVEAGLIMAARTGKLQLIQVLIPYVEGTDRVLSAAIRSDIPEVIDIVLKLEPDLAASAHWIDVDCRGREIGDPGGPVTPLSEAIRAGNDELISNIINAGYFDKLADGGRFKTALAAAAETGDFPMVQSLLNCHRYPRSSEFIHAVSRACMNRHEALAMLLLNAGGESDIEMLSSNSALSNATTTGNSALISAIVGASGTPSLQRGCPEDCMLICRPETRQDSTVFEIAVMSGDVSIVSDLLMAYPMVLLGDNELLQALARDDQAMFNFLIASNRLCRKAITRCLEYAMSIENEDLFENLVIMGADPKGNEILEMAALDYPQMLDCVLKSYLITSNFKHPAAGSSTVIAALEQKSINKKLLKQLQDYGVADVWNMPCAQSRGTYNEFFTPVSRMIQRLFSDGEEDLDMARWFFGTNYEPNRVIMGSYDRDCISGSYVFQNQTILLLAIEMRSLPLLKMLVEDGADVNKPACLRIRRTPLQKACEVGNLEIVGFLLDHGADPNGKPAMCHGATALQLAAIYGDPVIAAVLIDYGADLNQPPPLADGRWPLEGAAENGRIEMIEYLGRIGFPAKEVCERAMDLAEKRGHLACRDLIKDIMSNRHSVPPSFDQTQEDMACWINSATQVMRGP</sequence>
<dbReference type="Pfam" id="PF14420">
    <property type="entry name" value="Clr5"/>
    <property type="match status" value="1"/>
</dbReference>
<keyword evidence="7" id="KW-1185">Reference proteome</keyword>
<evidence type="ECO:0000259" key="5">
    <source>
        <dbReference type="Pfam" id="PF14420"/>
    </source>
</evidence>
<dbReference type="InterPro" id="IPR036770">
    <property type="entry name" value="Ankyrin_rpt-contain_sf"/>
</dbReference>
<dbReference type="Pfam" id="PF00023">
    <property type="entry name" value="Ank"/>
    <property type="match status" value="1"/>
</dbReference>
<dbReference type="PROSITE" id="PS50088">
    <property type="entry name" value="ANK_REPEAT"/>
    <property type="match status" value="3"/>
</dbReference>
<evidence type="ECO:0000256" key="2">
    <source>
        <dbReference type="ARBA" id="ARBA00023043"/>
    </source>
</evidence>
<feature type="compositionally biased region" description="Polar residues" evidence="4">
    <location>
        <begin position="310"/>
        <end position="327"/>
    </location>
</feature>
<dbReference type="PANTHER" id="PTHR24198">
    <property type="entry name" value="ANKYRIN REPEAT AND PROTEIN KINASE DOMAIN-CONTAINING PROTEIN"/>
    <property type="match status" value="1"/>
</dbReference>
<dbReference type="SUPFAM" id="SSF48403">
    <property type="entry name" value="Ankyrin repeat"/>
    <property type="match status" value="1"/>
</dbReference>
<feature type="repeat" description="ANK" evidence="3">
    <location>
        <begin position="1127"/>
        <end position="1155"/>
    </location>
</feature>
<dbReference type="Gene3D" id="1.25.40.20">
    <property type="entry name" value="Ankyrin repeat-containing domain"/>
    <property type="match status" value="2"/>
</dbReference>
<comment type="caution">
    <text evidence="6">The sequence shown here is derived from an EMBL/GenBank/DDBJ whole genome shotgun (WGS) entry which is preliminary data.</text>
</comment>
<proteinExistence type="predicted"/>
<evidence type="ECO:0000256" key="4">
    <source>
        <dbReference type="SAM" id="MobiDB-lite"/>
    </source>
</evidence>
<dbReference type="SMART" id="SM00248">
    <property type="entry name" value="ANK"/>
    <property type="match status" value="9"/>
</dbReference>
<keyword evidence="2 3" id="KW-0040">ANK repeat</keyword>
<feature type="repeat" description="ANK" evidence="3">
    <location>
        <begin position="1162"/>
        <end position="1194"/>
    </location>
</feature>
<evidence type="ECO:0000256" key="1">
    <source>
        <dbReference type="ARBA" id="ARBA00022737"/>
    </source>
</evidence>
<dbReference type="EMBL" id="JARVKM010000001">
    <property type="protein sequence ID" value="KAK9783872.1"/>
    <property type="molecule type" value="Genomic_DNA"/>
</dbReference>